<gene>
    <name evidence="2" type="ORF">PIB30_106443</name>
</gene>
<feature type="non-terminal residue" evidence="2">
    <location>
        <position position="1"/>
    </location>
</feature>
<protein>
    <submittedName>
        <fullName evidence="2">Uncharacterized protein</fullName>
    </submittedName>
</protein>
<proteinExistence type="predicted"/>
<name>A0ABU6WZJ6_9FABA</name>
<evidence type="ECO:0000313" key="2">
    <source>
        <dbReference type="EMBL" id="MED6190496.1"/>
    </source>
</evidence>
<sequence>EDISVGLSHGSTTMNTSKARAQVYEKYLNKLEDAHEFSDQEEEEDDEEPQDSQEEEEDDSDAN</sequence>
<feature type="compositionally biased region" description="Acidic residues" evidence="1">
    <location>
        <begin position="39"/>
        <end position="63"/>
    </location>
</feature>
<comment type="caution">
    <text evidence="2">The sequence shown here is derived from an EMBL/GenBank/DDBJ whole genome shotgun (WGS) entry which is preliminary data.</text>
</comment>
<organism evidence="2 3">
    <name type="scientific">Stylosanthes scabra</name>
    <dbReference type="NCBI Taxonomy" id="79078"/>
    <lineage>
        <taxon>Eukaryota</taxon>
        <taxon>Viridiplantae</taxon>
        <taxon>Streptophyta</taxon>
        <taxon>Embryophyta</taxon>
        <taxon>Tracheophyta</taxon>
        <taxon>Spermatophyta</taxon>
        <taxon>Magnoliopsida</taxon>
        <taxon>eudicotyledons</taxon>
        <taxon>Gunneridae</taxon>
        <taxon>Pentapetalae</taxon>
        <taxon>rosids</taxon>
        <taxon>fabids</taxon>
        <taxon>Fabales</taxon>
        <taxon>Fabaceae</taxon>
        <taxon>Papilionoideae</taxon>
        <taxon>50 kb inversion clade</taxon>
        <taxon>dalbergioids sensu lato</taxon>
        <taxon>Dalbergieae</taxon>
        <taxon>Pterocarpus clade</taxon>
        <taxon>Stylosanthes</taxon>
    </lineage>
</organism>
<evidence type="ECO:0000313" key="3">
    <source>
        <dbReference type="Proteomes" id="UP001341840"/>
    </source>
</evidence>
<reference evidence="2 3" key="1">
    <citation type="journal article" date="2023" name="Plants (Basel)">
        <title>Bridging the Gap: Combining Genomics and Transcriptomics Approaches to Understand Stylosanthes scabra, an Orphan Legume from the Brazilian Caatinga.</title>
        <authorList>
            <person name="Ferreira-Neto J.R.C."/>
            <person name="da Silva M.D."/>
            <person name="Binneck E."/>
            <person name="de Melo N.F."/>
            <person name="da Silva R.H."/>
            <person name="de Melo A.L.T.M."/>
            <person name="Pandolfi V."/>
            <person name="Bustamante F.O."/>
            <person name="Brasileiro-Vidal A.C."/>
            <person name="Benko-Iseppon A.M."/>
        </authorList>
    </citation>
    <scope>NUCLEOTIDE SEQUENCE [LARGE SCALE GENOMIC DNA]</scope>
    <source>
        <tissue evidence="2">Leaves</tissue>
    </source>
</reference>
<dbReference type="EMBL" id="JASCZI010185442">
    <property type="protein sequence ID" value="MED6190496.1"/>
    <property type="molecule type" value="Genomic_DNA"/>
</dbReference>
<dbReference type="Proteomes" id="UP001341840">
    <property type="component" value="Unassembled WGS sequence"/>
</dbReference>
<feature type="region of interest" description="Disordered" evidence="1">
    <location>
        <begin position="30"/>
        <end position="63"/>
    </location>
</feature>
<evidence type="ECO:0000256" key="1">
    <source>
        <dbReference type="SAM" id="MobiDB-lite"/>
    </source>
</evidence>
<keyword evidence="3" id="KW-1185">Reference proteome</keyword>
<accession>A0ABU6WZJ6</accession>